<evidence type="ECO:0000313" key="3">
    <source>
        <dbReference type="Proteomes" id="UP000722750"/>
    </source>
</evidence>
<proteinExistence type="predicted"/>
<organism evidence="2 3">
    <name type="scientific">Candidatus Scalindua arabica</name>
    <dbReference type="NCBI Taxonomy" id="1127984"/>
    <lineage>
        <taxon>Bacteria</taxon>
        <taxon>Pseudomonadati</taxon>
        <taxon>Planctomycetota</taxon>
        <taxon>Candidatus Brocadiia</taxon>
        <taxon>Candidatus Brocadiales</taxon>
        <taxon>Candidatus Scalinduaceae</taxon>
        <taxon>Candidatus Scalindua</taxon>
    </lineage>
</organism>
<dbReference type="AlphaFoldDB" id="A0A941W029"/>
<feature type="domain" description="DUF6883" evidence="1">
    <location>
        <begin position="5"/>
        <end position="106"/>
    </location>
</feature>
<accession>A0A941W029</accession>
<dbReference type="Pfam" id="PF21814">
    <property type="entry name" value="DUF6883"/>
    <property type="match status" value="1"/>
</dbReference>
<dbReference type="EMBL" id="JAANXD010000010">
    <property type="protein sequence ID" value="MBS1257138.1"/>
    <property type="molecule type" value="Genomic_DNA"/>
</dbReference>
<dbReference type="InterPro" id="IPR049250">
    <property type="entry name" value="DUF6883"/>
</dbReference>
<evidence type="ECO:0000313" key="2">
    <source>
        <dbReference type="EMBL" id="MBS1257138.1"/>
    </source>
</evidence>
<gene>
    <name evidence="2" type="ORF">MAG551_00173</name>
</gene>
<reference evidence="2" key="1">
    <citation type="journal article" date="2021" name="ISME J.">
        <title>Fine-scale metabolic discontinuity in a stratified prokaryote microbiome of a Red Sea deep halocline.</title>
        <authorList>
            <person name="Michoud G."/>
            <person name="Ngugi D.K."/>
            <person name="Barozzi A."/>
            <person name="Merlino G."/>
            <person name="Calleja M.L."/>
            <person name="Delgado-Huertas A."/>
            <person name="Moran X.A.G."/>
            <person name="Daffonchio D."/>
        </authorList>
    </citation>
    <scope>NUCLEOTIDE SEQUENCE</scope>
    <source>
        <strain evidence="2">SuakinDeep_MAG55_1</strain>
    </source>
</reference>
<protein>
    <recommendedName>
        <fullName evidence="1">DUF6883 domain-containing protein</fullName>
    </recommendedName>
</protein>
<comment type="caution">
    <text evidence="2">The sequence shown here is derived from an EMBL/GenBank/DDBJ whole genome shotgun (WGS) entry which is preliminary data.</text>
</comment>
<dbReference type="Proteomes" id="UP000722750">
    <property type="component" value="Unassembled WGS sequence"/>
</dbReference>
<name>A0A941W029_9BACT</name>
<evidence type="ECO:0000259" key="1">
    <source>
        <dbReference type="Pfam" id="PF21814"/>
    </source>
</evidence>
<sequence>MKLSENTLIVPEKLTDYLLAFKKRNDKSRWLSKLGYTIENWKVLEYDLRKQILSLDVVPTEKTEYGQLYEIKGKLTGPNGISLSVCTIWIIETETGISKFITMYPDKKE</sequence>